<evidence type="ECO:0000313" key="4">
    <source>
        <dbReference type="EMBL" id="CAH0364775.1"/>
    </source>
</evidence>
<reference evidence="4" key="2">
    <citation type="submission" date="2021-11" db="EMBL/GenBank/DDBJ databases">
        <authorList>
            <consortium name="Genoscope - CEA"/>
            <person name="William W."/>
        </authorList>
    </citation>
    <scope>NUCLEOTIDE SEQUENCE</scope>
</reference>
<dbReference type="EMBL" id="CAKKNE010000001">
    <property type="protein sequence ID" value="CAH0364775.1"/>
    <property type="molecule type" value="Genomic_DNA"/>
</dbReference>
<dbReference type="GO" id="GO:0008270">
    <property type="term" value="F:zinc ion binding"/>
    <property type="evidence" value="ECO:0007669"/>
    <property type="project" value="UniProtKB-KW"/>
</dbReference>
<evidence type="ECO:0000313" key="5">
    <source>
        <dbReference type="Proteomes" id="UP000789595"/>
    </source>
</evidence>
<keyword evidence="5" id="KW-1185">Reference proteome</keyword>
<dbReference type="InterPro" id="IPR001841">
    <property type="entry name" value="Znf_RING"/>
</dbReference>
<dbReference type="EMBL" id="HBIW01010622">
    <property type="protein sequence ID" value="CAE0693625.1"/>
    <property type="molecule type" value="Transcribed_RNA"/>
</dbReference>
<protein>
    <recommendedName>
        <fullName evidence="2">RING-type domain-containing protein</fullName>
    </recommendedName>
</protein>
<feature type="domain" description="RING-type" evidence="2">
    <location>
        <begin position="81"/>
        <end position="125"/>
    </location>
</feature>
<dbReference type="SUPFAM" id="SSF81901">
    <property type="entry name" value="HCP-like"/>
    <property type="match status" value="1"/>
</dbReference>
<evidence type="ECO:0000256" key="1">
    <source>
        <dbReference type="PROSITE-ProRule" id="PRU00175"/>
    </source>
</evidence>
<evidence type="ECO:0000259" key="2">
    <source>
        <dbReference type="PROSITE" id="PS50089"/>
    </source>
</evidence>
<dbReference type="Proteomes" id="UP000789595">
    <property type="component" value="Unassembled WGS sequence"/>
</dbReference>
<organism evidence="3">
    <name type="scientific">Pelagomonas calceolata</name>
    <dbReference type="NCBI Taxonomy" id="35677"/>
    <lineage>
        <taxon>Eukaryota</taxon>
        <taxon>Sar</taxon>
        <taxon>Stramenopiles</taxon>
        <taxon>Ochrophyta</taxon>
        <taxon>Pelagophyceae</taxon>
        <taxon>Pelagomonadales</taxon>
        <taxon>Pelagomonadaceae</taxon>
        <taxon>Pelagomonas</taxon>
    </lineage>
</organism>
<dbReference type="PROSITE" id="PS50089">
    <property type="entry name" value="ZF_RING_2"/>
    <property type="match status" value="1"/>
</dbReference>
<name>A0A7S3ZTM1_9STRA</name>
<accession>A0A7S3ZTM1</accession>
<keyword evidence="1" id="KW-0862">Zinc</keyword>
<evidence type="ECO:0000313" key="3">
    <source>
        <dbReference type="EMBL" id="CAE0693625.1"/>
    </source>
</evidence>
<gene>
    <name evidence="3" type="ORF">PCAL00307_LOCUS9061</name>
    <name evidence="4" type="ORF">PECAL_1P11540</name>
</gene>
<keyword evidence="1" id="KW-0479">Metal-binding</keyword>
<proteinExistence type="predicted"/>
<dbReference type="Gene3D" id="1.25.40.10">
    <property type="entry name" value="Tetratricopeptide repeat domain"/>
    <property type="match status" value="1"/>
</dbReference>
<dbReference type="AlphaFoldDB" id="A0A7S3ZTM1"/>
<dbReference type="InterPro" id="IPR011990">
    <property type="entry name" value="TPR-like_helical_dom_sf"/>
</dbReference>
<reference evidence="3" key="1">
    <citation type="submission" date="2021-01" db="EMBL/GenBank/DDBJ databases">
        <authorList>
            <person name="Corre E."/>
            <person name="Pelletier E."/>
            <person name="Niang G."/>
            <person name="Scheremetjew M."/>
            <person name="Finn R."/>
            <person name="Kale V."/>
            <person name="Holt S."/>
            <person name="Cochrane G."/>
            <person name="Meng A."/>
            <person name="Brown T."/>
            <person name="Cohen L."/>
        </authorList>
    </citation>
    <scope>NUCLEOTIDE SEQUENCE</scope>
    <source>
        <strain evidence="3">CCMP1756</strain>
    </source>
</reference>
<sequence length="384" mass="41984">MAEFAEKTHTDVSLWDALELREPMEGLSKGAHGYVVGWTGSAYELKINNRTYEVLPHQAKHRERPALDGADEEIKKDFGTCPLCDNEKTMTVADPYYACCGGQICERCADLLDLHRLSKRKCPLCGKGVEGPSRDSSTEAHAVVCRRRAKKGDARAHFALAAMEAVLSEEEQARHLLLLVDEGFAEAQYIYGSACIDHGFVSDGLRWWILAEQRGHAQASLRLSEQHFENAPPEVLGEPSSFARGLDYLHDACVRGSSEAAFSLGVLYYGGRAPHLDADPEVGTAFYRSAAELDHARGCLALADAISQADGDAAEAEKWLHRAAWLGDEDAVRVCKEAGYAPEPPHPSICAERESLRQRLSTLAVAAGRAPVVSPKKGLKKNFV</sequence>
<keyword evidence="1" id="KW-0863">Zinc-finger</keyword>